<dbReference type="PANTHER" id="PTHR33181">
    <property type="entry name" value="OS01G0778500 PROTEIN"/>
    <property type="match status" value="1"/>
</dbReference>
<evidence type="ECO:0000313" key="3">
    <source>
        <dbReference type="Proteomes" id="UP000655225"/>
    </source>
</evidence>
<evidence type="ECO:0000313" key="2">
    <source>
        <dbReference type="EMBL" id="KAF8401708.1"/>
    </source>
</evidence>
<reference evidence="2 3" key="1">
    <citation type="submission" date="2020-04" db="EMBL/GenBank/DDBJ databases">
        <title>Plant Genome Project.</title>
        <authorList>
            <person name="Zhang R.-G."/>
        </authorList>
    </citation>
    <scope>NUCLEOTIDE SEQUENCE [LARGE SCALE GENOMIC DNA]</scope>
    <source>
        <strain evidence="2">YNK0</strain>
        <tissue evidence="2">Leaf</tissue>
    </source>
</reference>
<dbReference type="OrthoDB" id="1419086at2759"/>
<accession>A0A834ZAR1</accession>
<keyword evidence="1" id="KW-0812">Transmembrane</keyword>
<dbReference type="OMA" id="MYKQALM"/>
<comment type="caution">
    <text evidence="2">The sequence shown here is derived from an EMBL/GenBank/DDBJ whole genome shotgun (WGS) entry which is preliminary data.</text>
</comment>
<keyword evidence="3" id="KW-1185">Reference proteome</keyword>
<dbReference type="Proteomes" id="UP000655225">
    <property type="component" value="Unassembled WGS sequence"/>
</dbReference>
<keyword evidence="1" id="KW-1133">Transmembrane helix</keyword>
<gene>
    <name evidence="2" type="ORF">HHK36_012654</name>
</gene>
<protein>
    <submittedName>
        <fullName evidence="2">Uncharacterized protein</fullName>
    </submittedName>
</protein>
<feature type="transmembrane region" description="Helical" evidence="1">
    <location>
        <begin position="193"/>
        <end position="217"/>
    </location>
</feature>
<proteinExistence type="predicted"/>
<dbReference type="AlphaFoldDB" id="A0A834ZAR1"/>
<name>A0A834ZAR1_TETSI</name>
<sequence length="261" mass="29445">MVHHVNISGSSSLVHEPIFLSISSALSVLEGEMINYALLGDAWIREAEEASRMIEDIETRIKDKNPEQRLRDSARWKLLELGPKLDRLESLLHNPPAKPILTDQDLDLRRNMLSEIQLRTRAMALSLYALQFTNSPGNLPTLDTKEAAKTSCYDQEHIKVSLSKQDNELLTPLVSDDSIQSQLQSSFLVSKRWLLKACWVVFVILGAAALLFILHLLGSFIAEGRGIYILYEDVKSCPYEDVHVLWSILVESQTPPLPSKQ</sequence>
<evidence type="ECO:0000256" key="1">
    <source>
        <dbReference type="SAM" id="Phobius"/>
    </source>
</evidence>
<dbReference type="EMBL" id="JABCRI010000008">
    <property type="protein sequence ID" value="KAF8401708.1"/>
    <property type="molecule type" value="Genomic_DNA"/>
</dbReference>
<organism evidence="2 3">
    <name type="scientific">Tetracentron sinense</name>
    <name type="common">Spur-leaf</name>
    <dbReference type="NCBI Taxonomy" id="13715"/>
    <lineage>
        <taxon>Eukaryota</taxon>
        <taxon>Viridiplantae</taxon>
        <taxon>Streptophyta</taxon>
        <taxon>Embryophyta</taxon>
        <taxon>Tracheophyta</taxon>
        <taxon>Spermatophyta</taxon>
        <taxon>Magnoliopsida</taxon>
        <taxon>Trochodendrales</taxon>
        <taxon>Trochodendraceae</taxon>
        <taxon>Tetracentron</taxon>
    </lineage>
</organism>
<dbReference type="PANTHER" id="PTHR33181:SF7">
    <property type="entry name" value="OS07G0572400 PROTEIN"/>
    <property type="match status" value="1"/>
</dbReference>
<keyword evidence="1" id="KW-0472">Membrane</keyword>